<reference evidence="2" key="2">
    <citation type="journal article" date="2013" name="Nat. Commun.">
        <title>Genome of the Chinese tree shrew.</title>
        <authorList>
            <person name="Fan Y."/>
            <person name="Huang Z.Y."/>
            <person name="Cao C.C."/>
            <person name="Chen C.S."/>
            <person name="Chen Y.X."/>
            <person name="Fan D.D."/>
            <person name="He J."/>
            <person name="Hou H.L."/>
            <person name="Hu L."/>
            <person name="Hu X.T."/>
            <person name="Jiang X.T."/>
            <person name="Lai R."/>
            <person name="Lang Y.S."/>
            <person name="Liang B."/>
            <person name="Liao S.G."/>
            <person name="Mu D."/>
            <person name="Ma Y.Y."/>
            <person name="Niu Y.Y."/>
            <person name="Sun X.Q."/>
            <person name="Xia J.Q."/>
            <person name="Xiao J."/>
            <person name="Xiong Z.Q."/>
            <person name="Xu L."/>
            <person name="Yang L."/>
            <person name="Zhang Y."/>
            <person name="Zhao W."/>
            <person name="Zhao X.D."/>
            <person name="Zheng Y.T."/>
            <person name="Zhou J.M."/>
            <person name="Zhu Y.B."/>
            <person name="Zhang G.J."/>
            <person name="Wang J."/>
            <person name="Yao Y.G."/>
        </authorList>
    </citation>
    <scope>NUCLEOTIDE SEQUENCE [LARGE SCALE GENOMIC DNA]</scope>
</reference>
<dbReference type="InParanoid" id="L9L0F9"/>
<sequence length="89" mass="8897">MVAVGTALHGRCTGTARGAELHCTGAWEQKLSCGSRLPAFAAAASVAPPTWPIPAPGKNSLLCCAGIGKETIAGGGKYTVTRHPATLPG</sequence>
<dbReference type="Proteomes" id="UP000011518">
    <property type="component" value="Unassembled WGS sequence"/>
</dbReference>
<gene>
    <name evidence="1" type="ORF">TREES_T100007416</name>
</gene>
<dbReference type="AlphaFoldDB" id="L9L0F9"/>
<evidence type="ECO:0000313" key="1">
    <source>
        <dbReference type="EMBL" id="ELW68244.1"/>
    </source>
</evidence>
<accession>L9L0F9</accession>
<dbReference type="EMBL" id="KB320577">
    <property type="protein sequence ID" value="ELW68244.1"/>
    <property type="molecule type" value="Genomic_DNA"/>
</dbReference>
<keyword evidence="2" id="KW-1185">Reference proteome</keyword>
<name>L9L0F9_TUPCH</name>
<organism evidence="1 2">
    <name type="scientific">Tupaia chinensis</name>
    <name type="common">Chinese tree shrew</name>
    <name type="synonym">Tupaia belangeri chinensis</name>
    <dbReference type="NCBI Taxonomy" id="246437"/>
    <lineage>
        <taxon>Eukaryota</taxon>
        <taxon>Metazoa</taxon>
        <taxon>Chordata</taxon>
        <taxon>Craniata</taxon>
        <taxon>Vertebrata</taxon>
        <taxon>Euteleostomi</taxon>
        <taxon>Mammalia</taxon>
        <taxon>Eutheria</taxon>
        <taxon>Euarchontoglires</taxon>
        <taxon>Scandentia</taxon>
        <taxon>Tupaiidae</taxon>
        <taxon>Tupaia</taxon>
    </lineage>
</organism>
<evidence type="ECO:0000313" key="2">
    <source>
        <dbReference type="Proteomes" id="UP000011518"/>
    </source>
</evidence>
<proteinExistence type="predicted"/>
<reference evidence="2" key="1">
    <citation type="submission" date="2012-07" db="EMBL/GenBank/DDBJ databases">
        <title>Genome of the Chinese tree shrew, a rising model animal genetically related to primates.</title>
        <authorList>
            <person name="Zhang G."/>
            <person name="Fan Y."/>
            <person name="Yao Y."/>
            <person name="Huang Z."/>
        </authorList>
    </citation>
    <scope>NUCLEOTIDE SEQUENCE [LARGE SCALE GENOMIC DNA]</scope>
</reference>
<protein>
    <submittedName>
        <fullName evidence="1">Uncharacterized protein</fullName>
    </submittedName>
</protein>